<dbReference type="InterPro" id="IPR016181">
    <property type="entry name" value="Acyl_CoA_acyltransferase"/>
</dbReference>
<dbReference type="SUPFAM" id="SSF55729">
    <property type="entry name" value="Acyl-CoA N-acyltransferases (Nat)"/>
    <property type="match status" value="1"/>
</dbReference>
<name>A0A2T7WZ88_MICTE</name>
<dbReference type="InterPro" id="IPR007138">
    <property type="entry name" value="ABM_dom"/>
</dbReference>
<dbReference type="Pfam" id="PF14534">
    <property type="entry name" value="DUF4440"/>
    <property type="match status" value="1"/>
</dbReference>
<dbReference type="Gene3D" id="3.30.70.100">
    <property type="match status" value="1"/>
</dbReference>
<organism evidence="2 3">
    <name type="scientific">Microbacterium testaceum</name>
    <name type="common">Aureobacterium testaceum</name>
    <name type="synonym">Brevibacterium testaceum</name>
    <dbReference type="NCBI Taxonomy" id="2033"/>
    <lineage>
        <taxon>Bacteria</taxon>
        <taxon>Bacillati</taxon>
        <taxon>Actinomycetota</taxon>
        <taxon>Actinomycetes</taxon>
        <taxon>Micrococcales</taxon>
        <taxon>Microbacteriaceae</taxon>
        <taxon>Microbacterium</taxon>
    </lineage>
</organism>
<evidence type="ECO:0000259" key="1">
    <source>
        <dbReference type="PROSITE" id="PS51186"/>
    </source>
</evidence>
<dbReference type="Pfam" id="PF13302">
    <property type="entry name" value="Acetyltransf_3"/>
    <property type="match status" value="1"/>
</dbReference>
<dbReference type="AlphaFoldDB" id="A0A2T7WZ88"/>
<evidence type="ECO:0000313" key="2">
    <source>
        <dbReference type="EMBL" id="PVE79418.1"/>
    </source>
</evidence>
<dbReference type="Pfam" id="PF03992">
    <property type="entry name" value="ABM"/>
    <property type="match status" value="1"/>
</dbReference>
<dbReference type="InterPro" id="IPR032710">
    <property type="entry name" value="NTF2-like_dom_sf"/>
</dbReference>
<dbReference type="InterPro" id="IPR011008">
    <property type="entry name" value="Dimeric_a/b-barrel"/>
</dbReference>
<dbReference type="InterPro" id="IPR027843">
    <property type="entry name" value="DUF4440"/>
</dbReference>
<dbReference type="Proteomes" id="UP000244649">
    <property type="component" value="Unassembled WGS sequence"/>
</dbReference>
<protein>
    <recommendedName>
        <fullName evidence="1">N-acetyltransferase domain-containing protein</fullName>
    </recommendedName>
</protein>
<dbReference type="SUPFAM" id="SSF54427">
    <property type="entry name" value="NTF2-like"/>
    <property type="match status" value="1"/>
</dbReference>
<proteinExistence type="predicted"/>
<dbReference type="Gene3D" id="3.10.450.50">
    <property type="match status" value="1"/>
</dbReference>
<dbReference type="RefSeq" id="WP_116536348.1">
    <property type="nucleotide sequence ID" value="NZ_QDFT01000002.1"/>
</dbReference>
<evidence type="ECO:0000313" key="3">
    <source>
        <dbReference type="Proteomes" id="UP000244649"/>
    </source>
</evidence>
<gene>
    <name evidence="2" type="ORF">DC432_01305</name>
</gene>
<reference evidence="2 3" key="1">
    <citation type="submission" date="2018-04" db="EMBL/GenBank/DDBJ databases">
        <authorList>
            <person name="Go L.Y."/>
            <person name="Mitchell J.A."/>
        </authorList>
    </citation>
    <scope>NUCLEOTIDE SEQUENCE [LARGE SCALE GENOMIC DNA]</scope>
    <source>
        <strain evidence="2 3">TPD7010</strain>
    </source>
</reference>
<dbReference type="EMBL" id="QDFT01000002">
    <property type="protein sequence ID" value="PVE79418.1"/>
    <property type="molecule type" value="Genomic_DNA"/>
</dbReference>
<dbReference type="GO" id="GO:0016747">
    <property type="term" value="F:acyltransferase activity, transferring groups other than amino-acyl groups"/>
    <property type="evidence" value="ECO:0007669"/>
    <property type="project" value="InterPro"/>
</dbReference>
<sequence length="387" mass="42769">MGITLARMDPAGIDSAALASFLTTQVFPFHVRPRWTAAQVRASIDDGAWHGDAVATFWIVDDRGSRVGVLRLDDLDDATAMIDVRLADDARGRGHGSAALRIATDLVFSRYPAVIRFEGQTREDNIAMRRVFERCGWVHEAFYRDGWPVEGAEPVASVAYSVLRRDWATGTTTPVPRSPEVTLTGELRCANAAEAKRVHAHLAEHIALTRAEPGCLSFDVAPTGSEGIWRVSERFVDEAAFDAHQRRVATSTWGRETAGIERSYVIRGRARDAESLAAAAWSAEERLLNPGVRADPRQVTALLDPSFVEIGRSGRRWTRDAIVAALREDPGADDAPEICEKDSRLVGPDSVLLTYLLRFEDRVSRRSSLWRFDPAPRCLFHQGTPVA</sequence>
<dbReference type="InterPro" id="IPR000182">
    <property type="entry name" value="GNAT_dom"/>
</dbReference>
<accession>A0A2T7WZ88</accession>
<comment type="caution">
    <text evidence="2">The sequence shown here is derived from an EMBL/GenBank/DDBJ whole genome shotgun (WGS) entry which is preliminary data.</text>
</comment>
<dbReference type="PROSITE" id="PS51186">
    <property type="entry name" value="GNAT"/>
    <property type="match status" value="1"/>
</dbReference>
<feature type="domain" description="N-acetyltransferase" evidence="1">
    <location>
        <begin position="3"/>
        <end position="165"/>
    </location>
</feature>
<dbReference type="SUPFAM" id="SSF54909">
    <property type="entry name" value="Dimeric alpha+beta barrel"/>
    <property type="match status" value="1"/>
</dbReference>
<dbReference type="Gene3D" id="3.40.630.30">
    <property type="match status" value="1"/>
</dbReference>